<dbReference type="Proteomes" id="UP001183809">
    <property type="component" value="Unassembled WGS sequence"/>
</dbReference>
<dbReference type="EMBL" id="JAVREY010000148">
    <property type="protein sequence ID" value="MDT0469976.1"/>
    <property type="molecule type" value="Genomic_DNA"/>
</dbReference>
<protein>
    <submittedName>
        <fullName evidence="1">Uncharacterized protein</fullName>
    </submittedName>
</protein>
<sequence>MVLDGSDFVNPAFSSGHWSDLHVVLPLISPLPRSALLDEKNGGFGPASLCDLKWLDTVTHRLFAAAELDGTREAHDLSEHDRQG</sequence>
<organism evidence="1 2">
    <name type="scientific">Streptomyces gibsoniae</name>
    <dbReference type="NCBI Taxonomy" id="3075529"/>
    <lineage>
        <taxon>Bacteria</taxon>
        <taxon>Bacillati</taxon>
        <taxon>Actinomycetota</taxon>
        <taxon>Actinomycetes</taxon>
        <taxon>Kitasatosporales</taxon>
        <taxon>Streptomycetaceae</taxon>
        <taxon>Streptomyces</taxon>
    </lineage>
</organism>
<comment type="caution">
    <text evidence="1">The sequence shown here is derived from an EMBL/GenBank/DDBJ whole genome shotgun (WGS) entry which is preliminary data.</text>
</comment>
<gene>
    <name evidence="1" type="ORF">RM764_44885</name>
</gene>
<evidence type="ECO:0000313" key="2">
    <source>
        <dbReference type="Proteomes" id="UP001183809"/>
    </source>
</evidence>
<name>A0ABU2U9S4_9ACTN</name>
<reference evidence="2" key="1">
    <citation type="submission" date="2023-07" db="EMBL/GenBank/DDBJ databases">
        <title>30 novel species of actinomycetes from the DSMZ collection.</title>
        <authorList>
            <person name="Nouioui I."/>
        </authorList>
    </citation>
    <scope>NUCLEOTIDE SEQUENCE [LARGE SCALE GENOMIC DNA]</scope>
    <source>
        <strain evidence="2">DSM 41699</strain>
    </source>
</reference>
<proteinExistence type="predicted"/>
<keyword evidence="2" id="KW-1185">Reference proteome</keyword>
<dbReference type="RefSeq" id="WP_311701403.1">
    <property type="nucleotide sequence ID" value="NZ_JAVREY010000148.1"/>
</dbReference>
<evidence type="ECO:0000313" key="1">
    <source>
        <dbReference type="EMBL" id="MDT0469976.1"/>
    </source>
</evidence>
<accession>A0ABU2U9S4</accession>